<proteinExistence type="predicted"/>
<reference evidence="1 2" key="1">
    <citation type="submission" date="2018-03" db="EMBL/GenBank/DDBJ databases">
        <title>Genomic Encyclopedia of Archaeal and Bacterial Type Strains, Phase II (KMG-II): from individual species to whole genera.</title>
        <authorList>
            <person name="Goeker M."/>
        </authorList>
    </citation>
    <scope>NUCLEOTIDE SEQUENCE [LARGE SCALE GENOMIC DNA]</scope>
    <source>
        <strain evidence="1 2">DSM 25027</strain>
    </source>
</reference>
<evidence type="ECO:0000313" key="2">
    <source>
        <dbReference type="Proteomes" id="UP000237640"/>
    </source>
</evidence>
<dbReference type="OrthoDB" id="371088at2"/>
<sequence>MKNTSTTLGLLLSVFAIICLKAQDKKTNEYGFSVGLLTGGDVYVAELDQNFDLESGVSILGFYDFFITDGFAVGLNGSIALPYLALIDENVTFYELALALKPRFSLSDKVSYKPGFNLGYRLITSDELSEDGGTIEGLGLNLTNELQFHISNSFTPFLDVGFITQAAGGNDEFNTTFSPLIVIRGGLVFN</sequence>
<evidence type="ECO:0008006" key="3">
    <source>
        <dbReference type="Google" id="ProtNLM"/>
    </source>
</evidence>
<evidence type="ECO:0000313" key="1">
    <source>
        <dbReference type="EMBL" id="PRX57903.1"/>
    </source>
</evidence>
<gene>
    <name evidence="1" type="ORF">CLV81_1917</name>
</gene>
<dbReference type="AlphaFoldDB" id="A0A2T0MK10"/>
<dbReference type="Proteomes" id="UP000237640">
    <property type="component" value="Unassembled WGS sequence"/>
</dbReference>
<name>A0A2T0MK10_9FLAO</name>
<comment type="caution">
    <text evidence="1">The sequence shown here is derived from an EMBL/GenBank/DDBJ whole genome shotgun (WGS) entry which is preliminary data.</text>
</comment>
<organism evidence="1 2">
    <name type="scientific">Flagellimonas meridianipacifica</name>
    <dbReference type="NCBI Taxonomy" id="1080225"/>
    <lineage>
        <taxon>Bacteria</taxon>
        <taxon>Pseudomonadati</taxon>
        <taxon>Bacteroidota</taxon>
        <taxon>Flavobacteriia</taxon>
        <taxon>Flavobacteriales</taxon>
        <taxon>Flavobacteriaceae</taxon>
        <taxon>Flagellimonas</taxon>
    </lineage>
</organism>
<keyword evidence="2" id="KW-1185">Reference proteome</keyword>
<accession>A0A2T0MK10</accession>
<dbReference type="EMBL" id="PVYX01000001">
    <property type="protein sequence ID" value="PRX57903.1"/>
    <property type="molecule type" value="Genomic_DNA"/>
</dbReference>
<protein>
    <recommendedName>
        <fullName evidence="3">Outer membrane protein with beta-barrel domain</fullName>
    </recommendedName>
</protein>
<dbReference type="RefSeq" id="WP_146129869.1">
    <property type="nucleotide sequence ID" value="NZ_PVYX01000001.1"/>
</dbReference>